<dbReference type="AlphaFoldDB" id="A0A242NE15"/>
<reference evidence="3 4" key="1">
    <citation type="submission" date="2017-03" db="EMBL/GenBank/DDBJ databases">
        <title>Comparative genomics of honeybee gut symbionts reveal geographically distinct and subgroup specific antibiotic resistance.</title>
        <authorList>
            <person name="Ludvigsen J."/>
            <person name="Porcellato D."/>
            <person name="Labee-Lund T.M."/>
            <person name="Amdam G.V."/>
            <person name="Rudi K."/>
        </authorList>
    </citation>
    <scope>NUCLEOTIDE SEQUENCE [LARGE SCALE GENOMIC DNA]</scope>
    <source>
        <strain evidence="1 4">A-7-12</strain>
        <strain evidence="2 3">A-9-12</strain>
    </source>
</reference>
<evidence type="ECO:0000313" key="3">
    <source>
        <dbReference type="Proteomes" id="UP000194800"/>
    </source>
</evidence>
<dbReference type="Pfam" id="PF08902">
    <property type="entry name" value="DUF1848"/>
    <property type="match status" value="1"/>
</dbReference>
<evidence type="ECO:0000313" key="1">
    <source>
        <dbReference type="EMBL" id="OTP97736.1"/>
    </source>
</evidence>
<dbReference type="Proteomes" id="UP000194977">
    <property type="component" value="Unassembled WGS sequence"/>
</dbReference>
<comment type="caution">
    <text evidence="1">The sequence shown here is derived from an EMBL/GenBank/DDBJ whole genome shotgun (WGS) entry which is preliminary data.</text>
</comment>
<keyword evidence="3" id="KW-1185">Reference proteome</keyword>
<organism evidence="1 4">
    <name type="scientific">Gilliamella apicola</name>
    <dbReference type="NCBI Taxonomy" id="1196095"/>
    <lineage>
        <taxon>Bacteria</taxon>
        <taxon>Pseudomonadati</taxon>
        <taxon>Pseudomonadota</taxon>
        <taxon>Gammaproteobacteria</taxon>
        <taxon>Orbales</taxon>
        <taxon>Orbaceae</taxon>
        <taxon>Gilliamella</taxon>
    </lineage>
</organism>
<evidence type="ECO:0000313" key="2">
    <source>
        <dbReference type="EMBL" id="OTQ08003.1"/>
    </source>
</evidence>
<gene>
    <name evidence="2" type="ORF">B6C91_13675</name>
    <name evidence="1" type="ORF">B6D08_13715</name>
</gene>
<evidence type="ECO:0000313" key="4">
    <source>
        <dbReference type="Proteomes" id="UP000194977"/>
    </source>
</evidence>
<dbReference type="RefSeq" id="WP_086301764.1">
    <property type="nucleotide sequence ID" value="NZ_MZNE01000064.1"/>
</dbReference>
<evidence type="ECO:0008006" key="5">
    <source>
        <dbReference type="Google" id="ProtNLM"/>
    </source>
</evidence>
<dbReference type="EMBL" id="NART01000119">
    <property type="protein sequence ID" value="OTQ08003.1"/>
    <property type="molecule type" value="Genomic_DNA"/>
</dbReference>
<dbReference type="Proteomes" id="UP000194800">
    <property type="component" value="Unassembled WGS sequence"/>
</dbReference>
<name>A0A242NE15_9GAMM</name>
<sequence length="310" mass="35854">MIISASRRTDIPAFYSSWFFNRLKDGFVLVPNPRNPKQLSRISLSPDIVDCIVFWTKNPLPMLNKLANLSGYPFYFQFTLTAYQIDIEKHLPSLQKRIAIFKQLAEQVGQDRVIWRYDPILINTHYTVDYHIDFFNQIASSLRGYTDTCIISFIDDYPHIRQSLIKERIIQLELADILDLCSSLSEIARFNQLTLQTCAEEIELLNCNISHGACIDKTRIEKMTGRLLLAKKDKNQRPTCQCIESIDIGTYDTCSFGCVYCYATSSKRKVLANRRLHNKCSPKLIGDLLETDIIKDKTMHSLFTLQNELF</sequence>
<proteinExistence type="predicted"/>
<dbReference type="EMBL" id="NARP01000054">
    <property type="protein sequence ID" value="OTP97736.1"/>
    <property type="molecule type" value="Genomic_DNA"/>
</dbReference>
<protein>
    <recommendedName>
        <fullName evidence="5">DUF1848 domain-containing protein</fullName>
    </recommendedName>
</protein>
<dbReference type="InterPro" id="IPR014998">
    <property type="entry name" value="DUF1848"/>
</dbReference>
<accession>A0A242NE15</accession>
<dbReference type="OrthoDB" id="9771212at2"/>